<sequence>MYLYTSVSQMDSACIPSSSHTLNGKWNLYYHLPQDNNWSLSSYTVLMDSIDTLESIVSLNKKIHENVIKNCMLFVMRKGITPMWEDQQNRHGGCFSYKVTNKHVPEVWKSLFCLMCGESLTVKDEHSKFINGITISPKKNFCIIKIWLKTSDLQDPNIIVNITNLSKQGCLFKKHEPEF</sequence>
<dbReference type="AlphaFoldDB" id="A0A6C0IMZ0"/>
<organism evidence="4">
    <name type="scientific">viral metagenome</name>
    <dbReference type="NCBI Taxonomy" id="1070528"/>
    <lineage>
        <taxon>unclassified sequences</taxon>
        <taxon>metagenomes</taxon>
        <taxon>organismal metagenomes</taxon>
    </lineage>
</organism>
<dbReference type="GO" id="GO:0016281">
    <property type="term" value="C:eukaryotic translation initiation factor 4F complex"/>
    <property type="evidence" value="ECO:0007669"/>
    <property type="project" value="TreeGrafter"/>
</dbReference>
<proteinExistence type="predicted"/>
<evidence type="ECO:0000256" key="2">
    <source>
        <dbReference type="ARBA" id="ARBA00022884"/>
    </source>
</evidence>
<dbReference type="EMBL" id="MN740219">
    <property type="protein sequence ID" value="QHT94362.1"/>
    <property type="molecule type" value="Genomic_DNA"/>
</dbReference>
<evidence type="ECO:0008006" key="5">
    <source>
        <dbReference type="Google" id="ProtNLM"/>
    </source>
</evidence>
<protein>
    <recommendedName>
        <fullName evidence="5">Eukaryotic translation initiation factor 4E</fullName>
    </recommendedName>
</protein>
<dbReference type="Pfam" id="PF01652">
    <property type="entry name" value="IF4E"/>
    <property type="match status" value="1"/>
</dbReference>
<reference evidence="4" key="1">
    <citation type="journal article" date="2020" name="Nature">
        <title>Giant virus diversity and host interactions through global metagenomics.</title>
        <authorList>
            <person name="Schulz F."/>
            <person name="Roux S."/>
            <person name="Paez-Espino D."/>
            <person name="Jungbluth S."/>
            <person name="Walsh D.A."/>
            <person name="Denef V.J."/>
            <person name="McMahon K.D."/>
            <person name="Konstantinidis K.T."/>
            <person name="Eloe-Fadrosh E.A."/>
            <person name="Kyrpides N.C."/>
            <person name="Woyke T."/>
        </authorList>
    </citation>
    <scope>NUCLEOTIDE SEQUENCE</scope>
    <source>
        <strain evidence="4">GVMAG-M-3300024258-28</strain>
    </source>
</reference>
<evidence type="ECO:0000256" key="3">
    <source>
        <dbReference type="ARBA" id="ARBA00022917"/>
    </source>
</evidence>
<dbReference type="GO" id="GO:0000340">
    <property type="term" value="F:RNA 7-methylguanosine cap binding"/>
    <property type="evidence" value="ECO:0007669"/>
    <property type="project" value="TreeGrafter"/>
</dbReference>
<evidence type="ECO:0000313" key="4">
    <source>
        <dbReference type="EMBL" id="QHT94362.1"/>
    </source>
</evidence>
<dbReference type="InterPro" id="IPR023398">
    <property type="entry name" value="TIF_eIF4e-like"/>
</dbReference>
<dbReference type="PANTHER" id="PTHR11960">
    <property type="entry name" value="EUKARYOTIC TRANSLATION INITIATION FACTOR 4E RELATED"/>
    <property type="match status" value="1"/>
</dbReference>
<dbReference type="PANTHER" id="PTHR11960:SF8">
    <property type="entry name" value="EUKARYOTIC TRANSLATION INITIATION FACTOR 4E1-RELATED"/>
    <property type="match status" value="1"/>
</dbReference>
<keyword evidence="1" id="KW-0396">Initiation factor</keyword>
<name>A0A6C0IMZ0_9ZZZZ</name>
<keyword evidence="3" id="KW-0648">Protein biosynthesis</keyword>
<dbReference type="SUPFAM" id="SSF55418">
    <property type="entry name" value="eIF4e-like"/>
    <property type="match status" value="1"/>
</dbReference>
<accession>A0A6C0IMZ0</accession>
<keyword evidence="2" id="KW-0694">RNA-binding</keyword>
<dbReference type="InterPro" id="IPR001040">
    <property type="entry name" value="TIF_eIF_4E"/>
</dbReference>
<dbReference type="GO" id="GO:0003743">
    <property type="term" value="F:translation initiation factor activity"/>
    <property type="evidence" value="ECO:0007669"/>
    <property type="project" value="UniProtKB-KW"/>
</dbReference>
<evidence type="ECO:0000256" key="1">
    <source>
        <dbReference type="ARBA" id="ARBA00022540"/>
    </source>
</evidence>
<dbReference type="Gene3D" id="3.30.760.10">
    <property type="entry name" value="RNA Cap, Translation Initiation Factor Eif4e"/>
    <property type="match status" value="1"/>
</dbReference>